<reference evidence="2 3" key="1">
    <citation type="journal article" date="2021" name="Front. Microbiol.">
        <title>Aerobic Denitrification and Heterotrophic Sulfur Oxidation in the Genus Halomonas Revealed by Six Novel Species Characterizations and Genome-Based Analysis.</title>
        <authorList>
            <person name="Wang L."/>
            <person name="Shao Z."/>
        </authorList>
    </citation>
    <scope>NUCLEOTIDE SEQUENCE [LARGE SCALE GENOMIC DNA]</scope>
    <source>
        <strain evidence="2 3">MCCC 1A11059</strain>
    </source>
</reference>
<dbReference type="EMBL" id="CP053381">
    <property type="protein sequence ID" value="QTP55423.1"/>
    <property type="molecule type" value="Genomic_DNA"/>
</dbReference>
<evidence type="ECO:0000313" key="3">
    <source>
        <dbReference type="Proteomes" id="UP000671868"/>
    </source>
</evidence>
<dbReference type="RefSeq" id="WP_209537575.1">
    <property type="nucleotide sequence ID" value="NZ_CP053381.1"/>
</dbReference>
<gene>
    <name evidence="2" type="ORF">HNO51_12470</name>
</gene>
<evidence type="ECO:0000313" key="2">
    <source>
        <dbReference type="EMBL" id="QTP55423.1"/>
    </source>
</evidence>
<feature type="coiled-coil region" evidence="1">
    <location>
        <begin position="165"/>
        <end position="192"/>
    </location>
</feature>
<proteinExistence type="predicted"/>
<organism evidence="2 3">
    <name type="scientific">Billgrantia sulfidoxydans</name>
    <dbReference type="NCBI Taxonomy" id="2733484"/>
    <lineage>
        <taxon>Bacteria</taxon>
        <taxon>Pseudomonadati</taxon>
        <taxon>Pseudomonadota</taxon>
        <taxon>Gammaproteobacteria</taxon>
        <taxon>Oceanospirillales</taxon>
        <taxon>Halomonadaceae</taxon>
        <taxon>Billgrantia</taxon>
    </lineage>
</organism>
<dbReference type="Proteomes" id="UP000671868">
    <property type="component" value="Chromosome"/>
</dbReference>
<sequence>MTKTALAELHSLIHEQDAAQRQAAKIAQQAHQKALDKAEELHTSLTADTDTEANRPRLKAIIEAAAKKAITAERAALVFQQYAIARADQGLTPAQARDGAFLTRSIIGATRGYSHEQRAKMYAALVVAAVERADTGLIELPKDWASLLRVPDLQAMAETLDPAAMEKLSKEMHAKAEELSEADRLMQALQQAAPKLYTTRLDVGYSAGVFNHRAGIGLKNGTKLAPGHNELTPEQFEAARNDATFNAYLKDGVVEIVQTQKLVEEL</sequence>
<keyword evidence="1" id="KW-0175">Coiled coil</keyword>
<keyword evidence="3" id="KW-1185">Reference proteome</keyword>
<evidence type="ECO:0000256" key="1">
    <source>
        <dbReference type="SAM" id="Coils"/>
    </source>
</evidence>
<name>A0ABX7W8U6_9GAMM</name>
<accession>A0ABX7W8U6</accession>
<protein>
    <submittedName>
        <fullName evidence="2">Uncharacterized protein</fullName>
    </submittedName>
</protein>